<organism evidence="4">
    <name type="scientific">marine sediment metagenome</name>
    <dbReference type="NCBI Taxonomy" id="412755"/>
    <lineage>
        <taxon>unclassified sequences</taxon>
        <taxon>metagenomes</taxon>
        <taxon>ecological metagenomes</taxon>
    </lineage>
</organism>
<evidence type="ECO:0008006" key="5">
    <source>
        <dbReference type="Google" id="ProtNLM"/>
    </source>
</evidence>
<comment type="similarity">
    <text evidence="1">Belongs to the trimethylamine methyltransferase family.</text>
</comment>
<dbReference type="GO" id="GO:0008168">
    <property type="term" value="F:methyltransferase activity"/>
    <property type="evidence" value="ECO:0007669"/>
    <property type="project" value="UniProtKB-KW"/>
</dbReference>
<keyword evidence="3" id="KW-0808">Transferase</keyword>
<protein>
    <recommendedName>
        <fullName evidence="5">Trimethylamine methyltransferase</fullName>
    </recommendedName>
</protein>
<dbReference type="Gene3D" id="3.20.20.480">
    <property type="entry name" value="Trimethylamine methyltransferase-like"/>
    <property type="match status" value="1"/>
</dbReference>
<dbReference type="Pfam" id="PF06253">
    <property type="entry name" value="MTTB"/>
    <property type="match status" value="1"/>
</dbReference>
<name>A0A0F8ZJS4_9ZZZZ</name>
<evidence type="ECO:0000313" key="4">
    <source>
        <dbReference type="EMBL" id="KKK86285.1"/>
    </source>
</evidence>
<feature type="non-terminal residue" evidence="4">
    <location>
        <position position="1"/>
    </location>
</feature>
<dbReference type="AlphaFoldDB" id="A0A0F8ZJS4"/>
<dbReference type="EMBL" id="LAZR01050916">
    <property type="protein sequence ID" value="KKK86285.1"/>
    <property type="molecule type" value="Genomic_DNA"/>
</dbReference>
<proteinExistence type="inferred from homology"/>
<evidence type="ECO:0000256" key="3">
    <source>
        <dbReference type="ARBA" id="ARBA00022679"/>
    </source>
</evidence>
<evidence type="ECO:0000256" key="1">
    <source>
        <dbReference type="ARBA" id="ARBA00007137"/>
    </source>
</evidence>
<dbReference type="InterPro" id="IPR010426">
    <property type="entry name" value="MTTB_MeTrfase"/>
</dbReference>
<accession>A0A0F8ZJS4</accession>
<sequence length="383" mass="42226">VYYGAGLTSPTLVEIDGTRKPYTREQCVKNAIVADALENIDFTMAMAHVADVPVSIRDVVEVYTVLRNSTKPIIITSHTAESLETIVEMCGIIYSSKEEFLNKPCLMYYTEPVSPLQHTRHSLEKLFRACDYGLPLLNTPAPMAGGSAPITLTGTLLTGFAELLSGLVLIQNYRKGAAVIFGGVFTTLDMKSMIFTYGSPELQLMNTAIAQMAQHYKIPSFGTAGATDSNELDEQAAFECGMSILLNGLSGSNLVHDVGWMSSATGTSNELLMLANEMIGWTKRYMRGIAVDTLEDSIRELAEVGPGGNFLERDLTLDRFKQEVWYPTMMSRLAYKAWDASDKTPLKESLRNKVEILAQTHTPVPIPDDKIREIDKLIATCDR</sequence>
<gene>
    <name evidence="4" type="ORF">LCGC14_2764770</name>
</gene>
<dbReference type="GO" id="GO:0015948">
    <property type="term" value="P:methanogenesis"/>
    <property type="evidence" value="ECO:0007669"/>
    <property type="project" value="InterPro"/>
</dbReference>
<evidence type="ECO:0000256" key="2">
    <source>
        <dbReference type="ARBA" id="ARBA00022603"/>
    </source>
</evidence>
<reference evidence="4" key="1">
    <citation type="journal article" date="2015" name="Nature">
        <title>Complex archaea that bridge the gap between prokaryotes and eukaryotes.</title>
        <authorList>
            <person name="Spang A."/>
            <person name="Saw J.H."/>
            <person name="Jorgensen S.L."/>
            <person name="Zaremba-Niedzwiedzka K."/>
            <person name="Martijn J."/>
            <person name="Lind A.E."/>
            <person name="van Eijk R."/>
            <person name="Schleper C."/>
            <person name="Guy L."/>
            <person name="Ettema T.J."/>
        </authorList>
    </citation>
    <scope>NUCLEOTIDE SEQUENCE</scope>
</reference>
<keyword evidence="2" id="KW-0489">Methyltransferase</keyword>
<dbReference type="GO" id="GO:0032259">
    <property type="term" value="P:methylation"/>
    <property type="evidence" value="ECO:0007669"/>
    <property type="project" value="UniProtKB-KW"/>
</dbReference>
<dbReference type="InterPro" id="IPR038601">
    <property type="entry name" value="MttB-like_sf"/>
</dbReference>
<comment type="caution">
    <text evidence="4">The sequence shown here is derived from an EMBL/GenBank/DDBJ whole genome shotgun (WGS) entry which is preliminary data.</text>
</comment>